<dbReference type="Proteomes" id="UP000198636">
    <property type="component" value="Unassembled WGS sequence"/>
</dbReference>
<protein>
    <submittedName>
        <fullName evidence="1">Uncharacterized protein</fullName>
    </submittedName>
</protein>
<accession>A0A1G5J077</accession>
<evidence type="ECO:0000313" key="1">
    <source>
        <dbReference type="EMBL" id="SCY81370.1"/>
    </source>
</evidence>
<dbReference type="RefSeq" id="WP_091544063.1">
    <property type="nucleotide sequence ID" value="NZ_FMUS01000017.1"/>
</dbReference>
<keyword evidence="2" id="KW-1185">Reference proteome</keyword>
<reference evidence="1 2" key="1">
    <citation type="submission" date="2016-10" db="EMBL/GenBank/DDBJ databases">
        <authorList>
            <person name="de Groot N.N."/>
        </authorList>
    </citation>
    <scope>NUCLEOTIDE SEQUENCE [LARGE SCALE GENOMIC DNA]</scope>
    <source>
        <strain evidence="1 2">DSM 18978</strain>
    </source>
</reference>
<proteinExistence type="predicted"/>
<name>A0A1G5J077_9FIRM</name>
<evidence type="ECO:0000313" key="2">
    <source>
        <dbReference type="Proteomes" id="UP000198636"/>
    </source>
</evidence>
<dbReference type="AlphaFoldDB" id="A0A1G5J077"/>
<dbReference type="EMBL" id="FMUS01000017">
    <property type="protein sequence ID" value="SCY81370.1"/>
    <property type="molecule type" value="Genomic_DNA"/>
</dbReference>
<gene>
    <name evidence="1" type="ORF">SAMN03080606_02571</name>
</gene>
<sequence length="75" mass="8594">MNNKKDYEVIKNQLDMLRDSNVKTQEAIAAIQLLVVDDNNGRVKDPRLITELESLTSKMQTLSEGIDSFSRHFIN</sequence>
<organism evidence="1 2">
    <name type="scientific">Alkaliphilus peptidifermentans DSM 18978</name>
    <dbReference type="NCBI Taxonomy" id="1120976"/>
    <lineage>
        <taxon>Bacteria</taxon>
        <taxon>Bacillati</taxon>
        <taxon>Bacillota</taxon>
        <taxon>Clostridia</taxon>
        <taxon>Peptostreptococcales</taxon>
        <taxon>Natronincolaceae</taxon>
        <taxon>Alkaliphilus</taxon>
    </lineage>
</organism>
<dbReference type="OrthoDB" id="1955769at2"/>